<gene>
    <name evidence="2" type="ORF">HDA42_000171</name>
</gene>
<evidence type="ECO:0000313" key="2">
    <source>
        <dbReference type="EMBL" id="MBA9050996.1"/>
    </source>
</evidence>
<accession>A0A7W3NI60</accession>
<dbReference type="EMBL" id="JACJIJ010000001">
    <property type="protein sequence ID" value="MBA9050996.1"/>
    <property type="molecule type" value="Genomic_DNA"/>
</dbReference>
<evidence type="ECO:0000256" key="1">
    <source>
        <dbReference type="SAM" id="MobiDB-lite"/>
    </source>
</evidence>
<proteinExistence type="predicted"/>
<evidence type="ECO:0000313" key="3">
    <source>
        <dbReference type="Proteomes" id="UP000577386"/>
    </source>
</evidence>
<sequence length="207" mass="22943">MNSRTDRSLRDGGGGNDPEQLLDHLLAHHRSHLMSTVADALDTDTGTTALAPLRRELFHGLKPLELAAPTRSTTDDSTAEPAIPLPAARLQEVLTQLRDIRLTVEKVRAGSDVSADVKTRAQTALTCLRRLHVGLQARDLTHDQVRALFRQLGEQTAYIGTSMLQLSIRLPRHVVEEWLRTSGSLQGIERTVLRLFRDADDHVPTQS</sequence>
<comment type="caution">
    <text evidence="2">The sequence shown here is derived from an EMBL/GenBank/DDBJ whole genome shotgun (WGS) entry which is preliminary data.</text>
</comment>
<dbReference type="AlphaFoldDB" id="A0A7W3NI60"/>
<feature type="region of interest" description="Disordered" evidence="1">
    <location>
        <begin position="1"/>
        <end position="20"/>
    </location>
</feature>
<dbReference type="Proteomes" id="UP000577386">
    <property type="component" value="Unassembled WGS sequence"/>
</dbReference>
<keyword evidence="3" id="KW-1185">Reference proteome</keyword>
<protein>
    <submittedName>
        <fullName evidence="2">Uncharacterized protein</fullName>
    </submittedName>
</protein>
<name>A0A7W3NI60_STRMR</name>
<dbReference type="RefSeq" id="WP_182774407.1">
    <property type="nucleotide sequence ID" value="NZ_BAAAHW010000057.1"/>
</dbReference>
<reference evidence="2 3" key="1">
    <citation type="submission" date="2020-08" db="EMBL/GenBank/DDBJ databases">
        <title>Sequencing the genomes of 1000 actinobacteria strains.</title>
        <authorList>
            <person name="Klenk H.-P."/>
        </authorList>
    </citation>
    <scope>NUCLEOTIDE SEQUENCE [LARGE SCALE GENOMIC DNA]</scope>
    <source>
        <strain evidence="2 3">DSM 41827</strain>
    </source>
</reference>
<organism evidence="2 3">
    <name type="scientific">Streptomyces murinus</name>
    <dbReference type="NCBI Taxonomy" id="33900"/>
    <lineage>
        <taxon>Bacteria</taxon>
        <taxon>Bacillati</taxon>
        <taxon>Actinomycetota</taxon>
        <taxon>Actinomycetes</taxon>
        <taxon>Kitasatosporales</taxon>
        <taxon>Streptomycetaceae</taxon>
        <taxon>Streptomyces</taxon>
    </lineage>
</organism>
<feature type="compositionally biased region" description="Basic and acidic residues" evidence="1">
    <location>
        <begin position="1"/>
        <end position="10"/>
    </location>
</feature>